<evidence type="ECO:0000259" key="2">
    <source>
        <dbReference type="Pfam" id="PF18701"/>
    </source>
</evidence>
<dbReference type="STRING" id="104452.A0A0L7LMN3"/>
<dbReference type="AlphaFoldDB" id="A0A0L7LMN3"/>
<name>A0A0L7LMN3_OPEBR</name>
<dbReference type="Proteomes" id="UP000037510">
    <property type="component" value="Unassembled WGS sequence"/>
</dbReference>
<evidence type="ECO:0000313" key="3">
    <source>
        <dbReference type="EMBL" id="KOB76692.1"/>
    </source>
</evidence>
<protein>
    <recommendedName>
        <fullName evidence="2">DUF5641 domain-containing protein</fullName>
    </recommendedName>
</protein>
<keyword evidence="4" id="KW-1185">Reference proteome</keyword>
<dbReference type="Pfam" id="PF18701">
    <property type="entry name" value="DUF5641"/>
    <property type="match status" value="1"/>
</dbReference>
<sequence length="801" mass="91220">MTTTAELINVLEDTASLLLKTQTNLKKCPKARLTKGYVEMRVKTIEEYWVTFTKTHQDLVKITSKEKQALLPYFTNEDYNIYEDIYLCLLADLRDLLATLTSSPGLAAAAEDHTLCHCKEFTNLQPIQRDEYVKKNNLCFNCLVPGHSAHQCRLQMSCRICKRRHHTLLHRNQNSDTSESSSSSSSTTQPKASHHSVEEKEEIQVNTMIASHHSTKQGTGIALLATATVIVRSEQNHTVVLRALVDQGSQASFISEKATQMLNLTKQSARGSIIGVGSTRTNVDHVVQLQVESRWNSSFKMDLKAYVMSKQLTTQLPSKAVTVNNWTHLEGLNLADPSYHTPGPIDLLLGVKEYALIVQQPLIKGPPGSPCAQKTNLGWILFGEINSMNLQEKTFLVLHHQVDMDDIPKSLWEINTDYNRKVTKEEILCKKIYKQTYTRTEEGRSVVKLPFNIENPKTPEGNVKYIARTRLLQSERRYKRTPQLKEDYKKRILRCKDELETIKEYCMNRVTFGTASESYLAARIFHQVADAGGVNHQKAGKIIKDDYYIENKLTGNDNIEEAVVTAQEVASILKKSDFTLSKWSSNCPEFMRSIEPSERTTHAHLDLKLDGTVKAEEVMEKFTSQFDQFENLKELIKVIAYCIRFLNFKRSLEEIEGSFTTKELEQATMSCIKLVQEEEHSDEIERTRRNKPMKGDSNIKTLNPYLDKDDILRVGGRLRHAKYLSRLQQRPIWLKKIEEFKVGDIVLIKTDGLPSGKWALGRIIDKHPGDDSHTRVYSVKSGSNVVKRSISKLCPLPIDTE</sequence>
<dbReference type="EMBL" id="JTDY01000554">
    <property type="protein sequence ID" value="KOB76692.1"/>
    <property type="molecule type" value="Genomic_DNA"/>
</dbReference>
<feature type="region of interest" description="Disordered" evidence="1">
    <location>
        <begin position="171"/>
        <end position="202"/>
    </location>
</feature>
<organism evidence="3 4">
    <name type="scientific">Operophtera brumata</name>
    <name type="common">Winter moth</name>
    <name type="synonym">Phalaena brumata</name>
    <dbReference type="NCBI Taxonomy" id="104452"/>
    <lineage>
        <taxon>Eukaryota</taxon>
        <taxon>Metazoa</taxon>
        <taxon>Ecdysozoa</taxon>
        <taxon>Arthropoda</taxon>
        <taxon>Hexapoda</taxon>
        <taxon>Insecta</taxon>
        <taxon>Pterygota</taxon>
        <taxon>Neoptera</taxon>
        <taxon>Endopterygota</taxon>
        <taxon>Lepidoptera</taxon>
        <taxon>Glossata</taxon>
        <taxon>Ditrysia</taxon>
        <taxon>Geometroidea</taxon>
        <taxon>Geometridae</taxon>
        <taxon>Larentiinae</taxon>
        <taxon>Operophtera</taxon>
    </lineage>
</organism>
<dbReference type="InterPro" id="IPR040676">
    <property type="entry name" value="DUF5641"/>
</dbReference>
<evidence type="ECO:0000256" key="1">
    <source>
        <dbReference type="SAM" id="MobiDB-lite"/>
    </source>
</evidence>
<evidence type="ECO:0000313" key="4">
    <source>
        <dbReference type="Proteomes" id="UP000037510"/>
    </source>
</evidence>
<dbReference type="PANTHER" id="PTHR47331">
    <property type="entry name" value="PHD-TYPE DOMAIN-CONTAINING PROTEIN"/>
    <property type="match status" value="1"/>
</dbReference>
<dbReference type="PANTHER" id="PTHR47331:SF5">
    <property type="entry name" value="RIBONUCLEASE H"/>
    <property type="match status" value="1"/>
</dbReference>
<reference evidence="3 4" key="1">
    <citation type="journal article" date="2015" name="Genome Biol. Evol.">
        <title>The genome of winter moth (Operophtera brumata) provides a genomic perspective on sexual dimorphism and phenology.</title>
        <authorList>
            <person name="Derks M.F."/>
            <person name="Smit S."/>
            <person name="Salis L."/>
            <person name="Schijlen E."/>
            <person name="Bossers A."/>
            <person name="Mateman C."/>
            <person name="Pijl A.S."/>
            <person name="de Ridder D."/>
            <person name="Groenen M.A."/>
            <person name="Visser M.E."/>
            <person name="Megens H.J."/>
        </authorList>
    </citation>
    <scope>NUCLEOTIDE SEQUENCE [LARGE SCALE GENOMIC DNA]</scope>
    <source>
        <strain evidence="3">WM2013NL</strain>
        <tissue evidence="3">Head and thorax</tissue>
    </source>
</reference>
<gene>
    <name evidence="3" type="ORF">OBRU01_05247</name>
</gene>
<feature type="compositionally biased region" description="Low complexity" evidence="1">
    <location>
        <begin position="175"/>
        <end position="188"/>
    </location>
</feature>
<feature type="domain" description="DUF5641" evidence="2">
    <location>
        <begin position="721"/>
        <end position="796"/>
    </location>
</feature>
<accession>A0A0L7LMN3</accession>
<proteinExistence type="predicted"/>
<comment type="caution">
    <text evidence="3">The sequence shown here is derived from an EMBL/GenBank/DDBJ whole genome shotgun (WGS) entry which is preliminary data.</text>
</comment>